<dbReference type="Gene3D" id="3.10.20.90">
    <property type="entry name" value="Phosphatidylinositol 3-kinase Catalytic Subunit, Chain A, domain 1"/>
    <property type="match status" value="1"/>
</dbReference>
<evidence type="ECO:0000313" key="4">
    <source>
        <dbReference type="Proteomes" id="UP000323000"/>
    </source>
</evidence>
<dbReference type="Proteomes" id="UP000323000">
    <property type="component" value="Chromosome 3"/>
</dbReference>
<accession>A0A5C7I8C6</accession>
<dbReference type="EMBL" id="VAHF01000003">
    <property type="protein sequence ID" value="TXG65435.1"/>
    <property type="molecule type" value="Genomic_DNA"/>
</dbReference>
<dbReference type="InterPro" id="IPR029071">
    <property type="entry name" value="Ubiquitin-like_domsf"/>
</dbReference>
<dbReference type="PANTHER" id="PTHR10562">
    <property type="entry name" value="SMALL UBIQUITIN-RELATED MODIFIER"/>
    <property type="match status" value="1"/>
</dbReference>
<dbReference type="AlphaFoldDB" id="A0A5C7I8C6"/>
<dbReference type="InterPro" id="IPR022617">
    <property type="entry name" value="Rad60/SUMO-like_dom"/>
</dbReference>
<evidence type="ECO:0000256" key="1">
    <source>
        <dbReference type="SAM" id="MobiDB-lite"/>
    </source>
</evidence>
<evidence type="ECO:0000313" key="3">
    <source>
        <dbReference type="EMBL" id="TXG65435.1"/>
    </source>
</evidence>
<dbReference type="SUPFAM" id="SSF54236">
    <property type="entry name" value="Ubiquitin-like"/>
    <property type="match status" value="1"/>
</dbReference>
<proteinExistence type="predicted"/>
<evidence type="ECO:0000259" key="2">
    <source>
        <dbReference type="Pfam" id="PF11976"/>
    </source>
</evidence>
<sequence length="121" mass="13794">MSDAAMDPPPNPPPPVVKTEQAEKNNNPSSSNHITLRVKDQNENEVHFRIKKSAPLKMLMDGYCVKNRVELNTFAFLFDGNNLCPDQTPEQLKLFRSSLSIHTLLDIRFIELNFDIKISNL</sequence>
<comment type="caution">
    <text evidence="3">The sequence shown here is derived from an EMBL/GenBank/DDBJ whole genome shotgun (WGS) entry which is preliminary data.</text>
</comment>
<keyword evidence="4" id="KW-1185">Reference proteome</keyword>
<feature type="compositionally biased region" description="Pro residues" evidence="1">
    <location>
        <begin position="7"/>
        <end position="16"/>
    </location>
</feature>
<feature type="domain" description="Rad60/SUMO-like" evidence="2">
    <location>
        <begin position="34"/>
        <end position="94"/>
    </location>
</feature>
<feature type="compositionally biased region" description="Polar residues" evidence="1">
    <location>
        <begin position="24"/>
        <end position="34"/>
    </location>
</feature>
<feature type="region of interest" description="Disordered" evidence="1">
    <location>
        <begin position="1"/>
        <end position="40"/>
    </location>
</feature>
<dbReference type="OrthoDB" id="442921at2759"/>
<reference evidence="4" key="1">
    <citation type="journal article" date="2019" name="Gigascience">
        <title>De novo genome assembly of the endangered Acer yangbiense, a plant species with extremely small populations endemic to Yunnan Province, China.</title>
        <authorList>
            <person name="Yang J."/>
            <person name="Wariss H.M."/>
            <person name="Tao L."/>
            <person name="Zhang R."/>
            <person name="Yun Q."/>
            <person name="Hollingsworth P."/>
            <person name="Dao Z."/>
            <person name="Luo G."/>
            <person name="Guo H."/>
            <person name="Ma Y."/>
            <person name="Sun W."/>
        </authorList>
    </citation>
    <scope>NUCLEOTIDE SEQUENCE [LARGE SCALE GENOMIC DNA]</scope>
    <source>
        <strain evidence="4">cv. Malutang</strain>
    </source>
</reference>
<protein>
    <recommendedName>
        <fullName evidence="2">Rad60/SUMO-like domain-containing protein</fullName>
    </recommendedName>
</protein>
<name>A0A5C7I8C6_9ROSI</name>
<dbReference type="Pfam" id="PF11976">
    <property type="entry name" value="Rad60-SLD"/>
    <property type="match status" value="1"/>
</dbReference>
<organism evidence="3 4">
    <name type="scientific">Acer yangbiense</name>
    <dbReference type="NCBI Taxonomy" id="1000413"/>
    <lineage>
        <taxon>Eukaryota</taxon>
        <taxon>Viridiplantae</taxon>
        <taxon>Streptophyta</taxon>
        <taxon>Embryophyta</taxon>
        <taxon>Tracheophyta</taxon>
        <taxon>Spermatophyta</taxon>
        <taxon>Magnoliopsida</taxon>
        <taxon>eudicotyledons</taxon>
        <taxon>Gunneridae</taxon>
        <taxon>Pentapetalae</taxon>
        <taxon>rosids</taxon>
        <taxon>malvids</taxon>
        <taxon>Sapindales</taxon>
        <taxon>Sapindaceae</taxon>
        <taxon>Hippocastanoideae</taxon>
        <taxon>Acereae</taxon>
        <taxon>Acer</taxon>
    </lineage>
</organism>
<gene>
    <name evidence="3" type="ORF">EZV62_006710</name>
</gene>